<dbReference type="InterPro" id="IPR055684">
    <property type="entry name" value="DUF7260"/>
</dbReference>
<dbReference type="AlphaFoldDB" id="M0INN1"/>
<dbReference type="Proteomes" id="UP000011603">
    <property type="component" value="Unassembled WGS sequence"/>
</dbReference>
<accession>M0INN1</accession>
<gene>
    <name evidence="3" type="ORF">BM92_17420</name>
    <name evidence="4" type="ORF">C439_19013</name>
</gene>
<geneLocation type="plasmid" evidence="3 6">
    <name>HMPLAS1</name>
</geneLocation>
<reference evidence="3 6" key="2">
    <citation type="submission" date="2014-04" db="EMBL/GenBank/DDBJ databases">
        <title>Transcriptional profiles of Haloferax mediterranei on the basis of nitrogen availability.</title>
        <authorList>
            <person name="Bautista V."/>
        </authorList>
    </citation>
    <scope>NUCLEOTIDE SEQUENCE [LARGE SCALE GENOMIC DNA]</scope>
    <source>
        <strain evidence="3">ATCC 33500</strain>
        <strain evidence="6">ATCC 33500 / DSM 1411 / JCM 8866 / NBRC 14739 / NCIMB 2177 / R-4</strain>
        <plasmid evidence="3">HMPLAS1</plasmid>
        <plasmid evidence="6">Plasmid HMPLAS1</plasmid>
    </source>
</reference>
<proteinExistence type="predicted"/>
<evidence type="ECO:0000256" key="1">
    <source>
        <dbReference type="SAM" id="MobiDB-lite"/>
    </source>
</evidence>
<name>M0INN1_HALMT</name>
<feature type="region of interest" description="Disordered" evidence="1">
    <location>
        <begin position="156"/>
        <end position="183"/>
    </location>
</feature>
<dbReference type="RefSeq" id="WP_004061021.1">
    <property type="nucleotide sequence ID" value="NZ_JAWXXQ010000004.1"/>
</dbReference>
<dbReference type="Pfam" id="PF23921">
    <property type="entry name" value="DUF7260"/>
    <property type="match status" value="1"/>
</dbReference>
<sequence length="183" mass="20330">MPGRVLDWEASKLGAAVAVVKDIFGRSATVDETLLTELGFEELQRRHETPTAYRVRCEDVADQRQSFLDGATNYGVGVGISHWSLVPYISQGFPVDSPRDYPVLATGARLDDTCVGCQQAVRRQLVRRVSLMDDSPRHKRARLRAWMYAAPFELDETPTDEAPIGDSTAPSDTDDTKKSSETR</sequence>
<evidence type="ECO:0000313" key="5">
    <source>
        <dbReference type="Proteomes" id="UP000011603"/>
    </source>
</evidence>
<dbReference type="EMBL" id="AOLO01000015">
    <property type="protein sequence ID" value="ELZ97443.1"/>
    <property type="molecule type" value="Genomic_DNA"/>
</dbReference>
<feature type="domain" description="DUF7260" evidence="2">
    <location>
        <begin position="4"/>
        <end position="118"/>
    </location>
</feature>
<feature type="compositionally biased region" description="Basic and acidic residues" evidence="1">
    <location>
        <begin position="174"/>
        <end position="183"/>
    </location>
</feature>
<evidence type="ECO:0000313" key="3">
    <source>
        <dbReference type="EMBL" id="AHZ24668.1"/>
    </source>
</evidence>
<keyword evidence="5" id="KW-1185">Reference proteome</keyword>
<evidence type="ECO:0000259" key="2">
    <source>
        <dbReference type="Pfam" id="PF23921"/>
    </source>
</evidence>
<evidence type="ECO:0000313" key="4">
    <source>
        <dbReference type="EMBL" id="ELZ97443.1"/>
    </source>
</evidence>
<dbReference type="Proteomes" id="UP000027075">
    <property type="component" value="Plasmid HMPLAS1"/>
</dbReference>
<evidence type="ECO:0000313" key="6">
    <source>
        <dbReference type="Proteomes" id="UP000027075"/>
    </source>
</evidence>
<dbReference type="EMBL" id="CP007554">
    <property type="protein sequence ID" value="AHZ24668.1"/>
    <property type="molecule type" value="Genomic_DNA"/>
</dbReference>
<protein>
    <recommendedName>
        <fullName evidence="2">DUF7260 domain-containing protein</fullName>
    </recommendedName>
</protein>
<organism evidence="4 5">
    <name type="scientific">Haloferax mediterranei (strain ATCC 33500 / DSM 1411 / JCM 8866 / NBRC 14739 / NCIMB 2177 / R-4)</name>
    <name type="common">Halobacterium mediterranei</name>
    <dbReference type="NCBI Taxonomy" id="523841"/>
    <lineage>
        <taxon>Archaea</taxon>
        <taxon>Methanobacteriati</taxon>
        <taxon>Methanobacteriota</taxon>
        <taxon>Stenosarchaea group</taxon>
        <taxon>Halobacteria</taxon>
        <taxon>Halobacteriales</taxon>
        <taxon>Haloferacaceae</taxon>
        <taxon>Haloferax</taxon>
    </lineage>
</organism>
<reference evidence="4 5" key="1">
    <citation type="journal article" date="2014" name="PLoS Genet.">
        <title>Phylogenetically driven sequencing of extremely halophilic archaea reveals strategies for static and dynamic osmo-response.</title>
        <authorList>
            <person name="Becker E.A."/>
            <person name="Seitzer P.M."/>
            <person name="Tritt A."/>
            <person name="Larsen D."/>
            <person name="Krusor M."/>
            <person name="Yao A.I."/>
            <person name="Wu D."/>
            <person name="Madern D."/>
            <person name="Eisen J.A."/>
            <person name="Darling A.E."/>
            <person name="Facciotti M.T."/>
        </authorList>
    </citation>
    <scope>NUCLEOTIDE SEQUENCE [LARGE SCALE GENOMIC DNA]</scope>
    <source>
        <strain evidence="4">ATCC 33500</strain>
        <strain evidence="5">ATCC 33500 / DSM 1411 / JCM 8866 / NBRC 14739 / NCIMB 2177 / R-4</strain>
    </source>
</reference>
<keyword evidence="3" id="KW-0614">Plasmid</keyword>